<reference evidence="5 6" key="1">
    <citation type="submission" date="2022-12" db="EMBL/GenBank/DDBJ databases">
        <title>Draft genome sequence of Paenibacillus sp. dW9.</title>
        <authorList>
            <person name="Choi E.-W."/>
            <person name="Kim D.-U."/>
        </authorList>
    </citation>
    <scope>NUCLEOTIDE SEQUENCE [LARGE SCALE GENOMIC DNA]</scope>
    <source>
        <strain evidence="6">dW9</strain>
    </source>
</reference>
<accession>A0ABT4Q4A7</accession>
<evidence type="ECO:0000256" key="2">
    <source>
        <dbReference type="ARBA" id="ARBA00022801"/>
    </source>
</evidence>
<dbReference type="Pfam" id="PF16347">
    <property type="entry name" value="SGSH_C"/>
    <property type="match status" value="1"/>
</dbReference>
<keyword evidence="1" id="KW-0479">Metal-binding</keyword>
<protein>
    <submittedName>
        <fullName evidence="5">Sulfatase-like hydrolase/transferase</fullName>
    </submittedName>
</protein>
<comment type="caution">
    <text evidence="5">The sequence shown here is derived from an EMBL/GenBank/DDBJ whole genome shotgun (WGS) entry which is preliminary data.</text>
</comment>
<dbReference type="SUPFAM" id="SSF53649">
    <property type="entry name" value="Alkaline phosphatase-like"/>
    <property type="match status" value="1"/>
</dbReference>
<dbReference type="CDD" id="cd16150">
    <property type="entry name" value="sulfatase_like"/>
    <property type="match status" value="1"/>
</dbReference>
<dbReference type="Proteomes" id="UP001527882">
    <property type="component" value="Unassembled WGS sequence"/>
</dbReference>
<gene>
    <name evidence="5" type="ORF">O9H85_04600</name>
</gene>
<evidence type="ECO:0000313" key="6">
    <source>
        <dbReference type="Proteomes" id="UP001527882"/>
    </source>
</evidence>
<keyword evidence="6" id="KW-1185">Reference proteome</keyword>
<evidence type="ECO:0000259" key="4">
    <source>
        <dbReference type="Pfam" id="PF16347"/>
    </source>
</evidence>
<evidence type="ECO:0000313" key="5">
    <source>
        <dbReference type="EMBL" id="MCZ8511714.1"/>
    </source>
</evidence>
<dbReference type="PANTHER" id="PTHR45953:SF1">
    <property type="entry name" value="IDURONATE 2-SULFATASE"/>
    <property type="match status" value="1"/>
</dbReference>
<feature type="domain" description="Sulfatase N-terminal" evidence="3">
    <location>
        <begin position="7"/>
        <end position="342"/>
    </location>
</feature>
<evidence type="ECO:0000256" key="1">
    <source>
        <dbReference type="ARBA" id="ARBA00022723"/>
    </source>
</evidence>
<evidence type="ECO:0000259" key="3">
    <source>
        <dbReference type="Pfam" id="PF00884"/>
    </source>
</evidence>
<keyword evidence="2" id="KW-0378">Hydrolase</keyword>
<dbReference type="Gene3D" id="3.40.720.10">
    <property type="entry name" value="Alkaline Phosphatase, subunit A"/>
    <property type="match status" value="1"/>
</dbReference>
<dbReference type="RefSeq" id="WP_269880107.1">
    <property type="nucleotide sequence ID" value="NZ_JAQAGZ010000002.1"/>
</dbReference>
<dbReference type="EMBL" id="JAQAGZ010000002">
    <property type="protein sequence ID" value="MCZ8511714.1"/>
    <property type="molecule type" value="Genomic_DNA"/>
</dbReference>
<dbReference type="InterPro" id="IPR032506">
    <property type="entry name" value="SGSH_C"/>
</dbReference>
<sequence>MAQSKLPNLIIFISDSWRGKDVGCLGNEVIRTPNAVALAGEGVAFSNCFVQNTVCTPSRCSFMSGRYPHVKGHRVQEHKLVVADGDPVILKELKDKGYYVWCNGIGPVQCEDISECCSELFVPEPGSYQPYSGPVMDAEHRLFYSFYRGKAGDEPMVTRDDAIVQGAINFLNSKPQEPFCLFINLAAPHPPFRVEEPYFSMYDRDKLPPIIPQPEPGTKSAFLDKVRDRMGLDRLSEGELKEILAVYYGMITKVDASLGRLTEAVRLNGYWDDSAVFLFSDHGEYAGDYRMVEKSQNNFDDSLSKVPLIIKYPSSISIPIRERPVDALVEMLDFYATVAELAELPNRHTTFSKSLVPVSQGLADEHREVVFCEGGALAYEPHTHEPNGLKPGAQYWPRVGAQNDYPELHGKVVMARTKTFKYVKRLYERDELYDLTKDPDELHNLIEDEDYEGVRQELLERLVDWYMETADAVPFPNKLNPEGMK</sequence>
<organism evidence="5 6">
    <name type="scientific">Paenibacillus gyeongsangnamensis</name>
    <dbReference type="NCBI Taxonomy" id="3388067"/>
    <lineage>
        <taxon>Bacteria</taxon>
        <taxon>Bacillati</taxon>
        <taxon>Bacillota</taxon>
        <taxon>Bacilli</taxon>
        <taxon>Bacillales</taxon>
        <taxon>Paenibacillaceae</taxon>
        <taxon>Paenibacillus</taxon>
    </lineage>
</organism>
<dbReference type="Pfam" id="PF00884">
    <property type="entry name" value="Sulfatase"/>
    <property type="match status" value="1"/>
</dbReference>
<dbReference type="InterPro" id="IPR000917">
    <property type="entry name" value="Sulfatase_N"/>
</dbReference>
<name>A0ABT4Q4A7_9BACL</name>
<dbReference type="InterPro" id="IPR017850">
    <property type="entry name" value="Alkaline_phosphatase_core_sf"/>
</dbReference>
<feature type="domain" description="N-sulphoglucosamine sulphohydrolase C-terminal" evidence="4">
    <location>
        <begin position="415"/>
        <end position="464"/>
    </location>
</feature>
<proteinExistence type="predicted"/>
<dbReference type="PANTHER" id="PTHR45953">
    <property type="entry name" value="IDURONATE 2-SULFATASE"/>
    <property type="match status" value="1"/>
</dbReference>